<evidence type="ECO:0000313" key="3">
    <source>
        <dbReference type="Proteomes" id="UP000055024"/>
    </source>
</evidence>
<dbReference type="AlphaFoldDB" id="A0A0V1HGE2"/>
<proteinExistence type="predicted"/>
<name>A0A0V1HGE2_9BILA</name>
<gene>
    <name evidence="2" type="ORF">T11_12844</name>
</gene>
<organism evidence="2 3">
    <name type="scientific">Trichinella zimbabwensis</name>
    <dbReference type="NCBI Taxonomy" id="268475"/>
    <lineage>
        <taxon>Eukaryota</taxon>
        <taxon>Metazoa</taxon>
        <taxon>Ecdysozoa</taxon>
        <taxon>Nematoda</taxon>
        <taxon>Enoplea</taxon>
        <taxon>Dorylaimia</taxon>
        <taxon>Trichinellida</taxon>
        <taxon>Trichinellidae</taxon>
        <taxon>Trichinella</taxon>
    </lineage>
</organism>
<protein>
    <submittedName>
        <fullName evidence="2">Uncharacterized protein</fullName>
    </submittedName>
</protein>
<feature type="chain" id="PRO_5006879135" evidence="1">
    <location>
        <begin position="18"/>
        <end position="68"/>
    </location>
</feature>
<feature type="signal peptide" evidence="1">
    <location>
        <begin position="1"/>
        <end position="17"/>
    </location>
</feature>
<evidence type="ECO:0000256" key="1">
    <source>
        <dbReference type="SAM" id="SignalP"/>
    </source>
</evidence>
<dbReference type="EMBL" id="JYDP01000069">
    <property type="protein sequence ID" value="KRZ09674.1"/>
    <property type="molecule type" value="Genomic_DNA"/>
</dbReference>
<accession>A0A0V1HGE2</accession>
<evidence type="ECO:0000313" key="2">
    <source>
        <dbReference type="EMBL" id="KRZ09674.1"/>
    </source>
</evidence>
<sequence>MHKWMIIACSLDPSVLALSKLNGFSDLARDQWPPFTDLTCEQPTQRQLQHCWASKNPIKSIQLEERCS</sequence>
<keyword evidence="3" id="KW-1185">Reference proteome</keyword>
<dbReference type="Proteomes" id="UP000055024">
    <property type="component" value="Unassembled WGS sequence"/>
</dbReference>
<reference evidence="2 3" key="1">
    <citation type="submission" date="2015-01" db="EMBL/GenBank/DDBJ databases">
        <title>Evolution of Trichinella species and genotypes.</title>
        <authorList>
            <person name="Korhonen P.K."/>
            <person name="Edoardo P."/>
            <person name="Giuseppe L.R."/>
            <person name="Gasser R.B."/>
        </authorList>
    </citation>
    <scope>NUCLEOTIDE SEQUENCE [LARGE SCALE GENOMIC DNA]</scope>
    <source>
        <strain evidence="2">ISS1029</strain>
    </source>
</reference>
<keyword evidence="1" id="KW-0732">Signal</keyword>
<comment type="caution">
    <text evidence="2">The sequence shown here is derived from an EMBL/GenBank/DDBJ whole genome shotgun (WGS) entry which is preliminary data.</text>
</comment>